<comment type="caution">
    <text evidence="2">The sequence shown here is derived from an EMBL/GenBank/DDBJ whole genome shotgun (WGS) entry which is preliminary data.</text>
</comment>
<evidence type="ECO:0000313" key="2">
    <source>
        <dbReference type="EMBL" id="KAK2942346.1"/>
    </source>
</evidence>
<accession>A0ABQ9WS82</accession>
<dbReference type="EMBL" id="JARBJD010000414">
    <property type="protein sequence ID" value="KAK2942346.1"/>
    <property type="molecule type" value="Genomic_DNA"/>
</dbReference>
<protein>
    <submittedName>
        <fullName evidence="2">Uncharacterized protein</fullName>
    </submittedName>
</protein>
<proteinExistence type="predicted"/>
<reference evidence="2 3" key="1">
    <citation type="journal article" date="2022" name="bioRxiv">
        <title>Genomics of Preaxostyla Flagellates Illuminates Evolutionary Transitions and the Path Towards Mitochondrial Loss.</title>
        <authorList>
            <person name="Novak L.V.F."/>
            <person name="Treitli S.C."/>
            <person name="Pyrih J."/>
            <person name="Halakuc P."/>
            <person name="Pipaliya S.V."/>
            <person name="Vacek V."/>
            <person name="Brzon O."/>
            <person name="Soukal P."/>
            <person name="Eme L."/>
            <person name="Dacks J.B."/>
            <person name="Karnkowska A."/>
            <person name="Elias M."/>
            <person name="Hampl V."/>
        </authorList>
    </citation>
    <scope>NUCLEOTIDE SEQUENCE [LARGE SCALE GENOMIC DNA]</scope>
    <source>
        <strain evidence="2">NAU3</strain>
        <tissue evidence="2">Gut</tissue>
    </source>
</reference>
<organism evidence="2 3">
    <name type="scientific">Blattamonas nauphoetae</name>
    <dbReference type="NCBI Taxonomy" id="2049346"/>
    <lineage>
        <taxon>Eukaryota</taxon>
        <taxon>Metamonada</taxon>
        <taxon>Preaxostyla</taxon>
        <taxon>Oxymonadida</taxon>
        <taxon>Blattamonas</taxon>
    </lineage>
</organism>
<dbReference type="Proteomes" id="UP001281761">
    <property type="component" value="Unassembled WGS sequence"/>
</dbReference>
<feature type="region of interest" description="Disordered" evidence="1">
    <location>
        <begin position="16"/>
        <end position="70"/>
    </location>
</feature>
<evidence type="ECO:0000256" key="1">
    <source>
        <dbReference type="SAM" id="MobiDB-lite"/>
    </source>
</evidence>
<feature type="compositionally biased region" description="Basic and acidic residues" evidence="1">
    <location>
        <begin position="16"/>
        <end position="29"/>
    </location>
</feature>
<sequence length="194" mass="23394">MQRKQCFIDSCHLKHTQNENRHRRSSEAKTRRRRKRRMNAIRRKGRKMVIEKRGPTTKKKKKRRQSEVERGEGWVVNVSGCQTALAEKNGYREVESGADVDGIIRFRNMRWLLSHLLFCHFQSIKHILKARTLFRIKRKALRDQRTNRCVQHQFQVRLNSSLVLTTRIRFVHLFPRHFSRPHLPQNQSQAEHQR</sequence>
<keyword evidence="3" id="KW-1185">Reference proteome</keyword>
<gene>
    <name evidence="2" type="ORF">BLNAU_22733</name>
</gene>
<name>A0ABQ9WS82_9EUKA</name>
<evidence type="ECO:0000313" key="3">
    <source>
        <dbReference type="Proteomes" id="UP001281761"/>
    </source>
</evidence>
<feature type="compositionally biased region" description="Basic residues" evidence="1">
    <location>
        <begin position="55"/>
        <end position="64"/>
    </location>
</feature>
<feature type="compositionally biased region" description="Basic residues" evidence="1">
    <location>
        <begin position="30"/>
        <end position="47"/>
    </location>
</feature>